<reference evidence="1" key="1">
    <citation type="journal article" date="2020" name="mSystems">
        <title>Genome- and Community-Level Interaction Insights into Carbon Utilization and Element Cycling Functions of Hydrothermarchaeota in Hydrothermal Sediment.</title>
        <authorList>
            <person name="Zhou Z."/>
            <person name="Liu Y."/>
            <person name="Xu W."/>
            <person name="Pan J."/>
            <person name="Luo Z.H."/>
            <person name="Li M."/>
        </authorList>
    </citation>
    <scope>NUCLEOTIDE SEQUENCE [LARGE SCALE GENOMIC DNA]</scope>
    <source>
        <strain evidence="1">SpSt-747</strain>
    </source>
</reference>
<accession>A0A7V4DED2</accession>
<dbReference type="EMBL" id="DTFV01000059">
    <property type="protein sequence ID" value="HGI30510.1"/>
    <property type="molecule type" value="Genomic_DNA"/>
</dbReference>
<evidence type="ECO:0008006" key="2">
    <source>
        <dbReference type="Google" id="ProtNLM"/>
    </source>
</evidence>
<dbReference type="AlphaFoldDB" id="A0A7V4DED2"/>
<comment type="caution">
    <text evidence="1">The sequence shown here is derived from an EMBL/GenBank/DDBJ whole genome shotgun (WGS) entry which is preliminary data.</text>
</comment>
<protein>
    <recommendedName>
        <fullName evidence="2">Flagellar protein FlgJ N-terminal domain-containing protein</fullName>
    </recommendedName>
</protein>
<proteinExistence type="predicted"/>
<organism evidence="1">
    <name type="scientific">Candidatus Caldatribacterium californiense</name>
    <dbReference type="NCBI Taxonomy" id="1454726"/>
    <lineage>
        <taxon>Bacteria</taxon>
        <taxon>Pseudomonadati</taxon>
        <taxon>Atribacterota</taxon>
        <taxon>Atribacteria</taxon>
        <taxon>Atribacterales</taxon>
        <taxon>Candidatus Caldatribacteriaceae</taxon>
        <taxon>Candidatus Caldatribacterium</taxon>
    </lineage>
</organism>
<evidence type="ECO:0000313" key="1">
    <source>
        <dbReference type="EMBL" id="HGI30510.1"/>
    </source>
</evidence>
<name>A0A7V4DED2_9BACT</name>
<gene>
    <name evidence="1" type="ORF">ENV30_04275</name>
</gene>
<sequence length="80" mass="9260">MKMMQKACSDFEAFFLGFVFKRAFVPVFSSSLSSREELWFRELWVEEVARRASAQGGMGLGKFLFERLVKEGKFHDLGKV</sequence>